<feature type="transmembrane region" description="Helical" evidence="1">
    <location>
        <begin position="6"/>
        <end position="28"/>
    </location>
</feature>
<feature type="transmembrane region" description="Helical" evidence="1">
    <location>
        <begin position="72"/>
        <end position="93"/>
    </location>
</feature>
<keyword evidence="1" id="KW-1133">Transmembrane helix</keyword>
<sequence length="197" mass="23500">MKNKLIAFNIIAIGLILLYPILEFYCIYYPLKFKFSEIFNQIEYQNTIFILVGIFIFSSLISLFRIDKLLKFNLGLNFLLIILFFSSLINQLIDLKKEEKEYIERALDDIKKDKIVFLYSGGFPLPEFSSETYAKIDSIHNKYGVDYINIGVLDFKHDKLELKYEETVKPYLEKRNGKDWKKRMQKELDAIKREKLY</sequence>
<dbReference type="GeneID" id="78399877"/>
<keyword evidence="3" id="KW-1185">Reference proteome</keyword>
<keyword evidence="1" id="KW-0812">Transmembrane</keyword>
<protein>
    <submittedName>
        <fullName evidence="2">Uncharacterized protein</fullName>
    </submittedName>
</protein>
<organism evidence="2 3">
    <name type="scientific">Empedobacter falsenii</name>
    <dbReference type="NCBI Taxonomy" id="343874"/>
    <lineage>
        <taxon>Bacteria</taxon>
        <taxon>Pseudomonadati</taxon>
        <taxon>Bacteroidota</taxon>
        <taxon>Flavobacteriia</taxon>
        <taxon>Flavobacteriales</taxon>
        <taxon>Weeksellaceae</taxon>
        <taxon>Empedobacter</taxon>
    </lineage>
</organism>
<dbReference type="EMBL" id="CP040908">
    <property type="protein sequence ID" value="QLL56642.1"/>
    <property type="molecule type" value="Genomic_DNA"/>
</dbReference>
<evidence type="ECO:0000313" key="3">
    <source>
        <dbReference type="Proteomes" id="UP000510643"/>
    </source>
</evidence>
<reference evidence="2 3" key="1">
    <citation type="submission" date="2019-06" db="EMBL/GenBank/DDBJ databases">
        <title>Emergence of pandrug resistant Empedobacter falsenii in China.</title>
        <authorList>
            <person name="Dong N."/>
            <person name="Chen S."/>
            <person name="Zhang R."/>
        </authorList>
    </citation>
    <scope>NUCLEOTIDE SEQUENCE [LARGE SCALE GENOMIC DNA]</scope>
    <source>
        <strain evidence="2 3">1681-1</strain>
    </source>
</reference>
<dbReference type="AlphaFoldDB" id="A0A7H9DND3"/>
<evidence type="ECO:0000313" key="2">
    <source>
        <dbReference type="EMBL" id="QLL56642.1"/>
    </source>
</evidence>
<keyword evidence="1" id="KW-0472">Membrane</keyword>
<dbReference type="KEGG" id="efal:FH779_00380"/>
<gene>
    <name evidence="2" type="ORF">FH779_00380</name>
</gene>
<dbReference type="Proteomes" id="UP000510643">
    <property type="component" value="Chromosome"/>
</dbReference>
<accession>A0A7H9DND3</accession>
<name>A0A7H9DND3_9FLAO</name>
<feature type="transmembrane region" description="Helical" evidence="1">
    <location>
        <begin position="48"/>
        <end position="66"/>
    </location>
</feature>
<proteinExistence type="predicted"/>
<dbReference type="RefSeq" id="WP_180905659.1">
    <property type="nucleotide sequence ID" value="NZ_CP040908.1"/>
</dbReference>
<evidence type="ECO:0000256" key="1">
    <source>
        <dbReference type="SAM" id="Phobius"/>
    </source>
</evidence>